<evidence type="ECO:0000256" key="1">
    <source>
        <dbReference type="SAM" id="Phobius"/>
    </source>
</evidence>
<gene>
    <name evidence="2" type="ORF">TCIL3000_11_450</name>
</gene>
<proteinExistence type="predicted"/>
<evidence type="ECO:0000313" key="2">
    <source>
        <dbReference type="EMBL" id="CCC94665.1"/>
    </source>
</evidence>
<accession>G0UZ46</accession>
<sequence length="126" mass="14272">MNKCKKKTWYILLTQTADRDANGQVTAGWNIHSKKSSRGNMSPSPFPSFFLFSSSTPIIFFFISGQASLMFTTATVVESNRRSHRPTGSRTVYVHHAQARYQTGVSTHPFPIFNSSYVSCLFFPFF</sequence>
<name>G0UZ46_TRYCI</name>
<feature type="transmembrane region" description="Helical" evidence="1">
    <location>
        <begin position="49"/>
        <end position="77"/>
    </location>
</feature>
<reference evidence="2" key="1">
    <citation type="journal article" date="2012" name="Proc. Natl. Acad. Sci. U.S.A.">
        <title>Antigenic diversity is generated by distinct evolutionary mechanisms in African trypanosome species.</title>
        <authorList>
            <person name="Jackson A.P."/>
            <person name="Berry A."/>
            <person name="Aslett M."/>
            <person name="Allison H.C."/>
            <person name="Burton P."/>
            <person name="Vavrova-Anderson J."/>
            <person name="Brown R."/>
            <person name="Browne H."/>
            <person name="Corton N."/>
            <person name="Hauser H."/>
            <person name="Gamble J."/>
            <person name="Gilderthorp R."/>
            <person name="Marcello L."/>
            <person name="McQuillan J."/>
            <person name="Otto T.D."/>
            <person name="Quail M.A."/>
            <person name="Sanders M.J."/>
            <person name="van Tonder A."/>
            <person name="Ginger M.L."/>
            <person name="Field M.C."/>
            <person name="Barry J.D."/>
            <person name="Hertz-Fowler C."/>
            <person name="Berriman M."/>
        </authorList>
    </citation>
    <scope>NUCLEOTIDE SEQUENCE</scope>
    <source>
        <strain evidence="2">IL3000</strain>
    </source>
</reference>
<keyword evidence="1" id="KW-0472">Membrane</keyword>
<protein>
    <submittedName>
        <fullName evidence="2">Uncharacterized protein</fullName>
    </submittedName>
</protein>
<dbReference type="AlphaFoldDB" id="G0UZ46"/>
<dbReference type="EMBL" id="HE575324">
    <property type="protein sequence ID" value="CCC94665.1"/>
    <property type="molecule type" value="Genomic_DNA"/>
</dbReference>
<organism evidence="2">
    <name type="scientific">Trypanosoma congolense (strain IL3000)</name>
    <dbReference type="NCBI Taxonomy" id="1068625"/>
    <lineage>
        <taxon>Eukaryota</taxon>
        <taxon>Discoba</taxon>
        <taxon>Euglenozoa</taxon>
        <taxon>Kinetoplastea</taxon>
        <taxon>Metakinetoplastina</taxon>
        <taxon>Trypanosomatida</taxon>
        <taxon>Trypanosomatidae</taxon>
        <taxon>Trypanosoma</taxon>
        <taxon>Nannomonas</taxon>
    </lineage>
</organism>
<keyword evidence="1" id="KW-0812">Transmembrane</keyword>
<keyword evidence="1" id="KW-1133">Transmembrane helix</keyword>